<dbReference type="EMBL" id="CP034328">
    <property type="protein sequence ID" value="AZL57476.1"/>
    <property type="molecule type" value="Genomic_DNA"/>
</dbReference>
<organism evidence="2 3">
    <name type="scientific">Tabrizicola piscis</name>
    <dbReference type="NCBI Taxonomy" id="2494374"/>
    <lineage>
        <taxon>Bacteria</taxon>
        <taxon>Pseudomonadati</taxon>
        <taxon>Pseudomonadota</taxon>
        <taxon>Alphaproteobacteria</taxon>
        <taxon>Rhodobacterales</taxon>
        <taxon>Paracoccaceae</taxon>
        <taxon>Tabrizicola</taxon>
    </lineage>
</organism>
<sequence>MSGALMLWLAVAMAVFITANSVLRAYVTSAQVWVLLVALALFCVGNLMMVRLMRESGLAVAISVSSIVQLVMIGLVAWFIFGERPTGLQIAGMALGVVAVAMIAWPAGAKG</sequence>
<feature type="transmembrane region" description="Helical" evidence="1">
    <location>
        <begin position="31"/>
        <end position="50"/>
    </location>
</feature>
<evidence type="ECO:0008006" key="4">
    <source>
        <dbReference type="Google" id="ProtNLM"/>
    </source>
</evidence>
<keyword evidence="3" id="KW-1185">Reference proteome</keyword>
<dbReference type="RefSeq" id="WP_125323651.1">
    <property type="nucleotide sequence ID" value="NZ_CP034328.1"/>
</dbReference>
<reference evidence="2 3" key="1">
    <citation type="submission" date="2018-12" db="EMBL/GenBank/DDBJ databases">
        <title>Complete genome sequencing of Tabrizicola sp. K13M18.</title>
        <authorList>
            <person name="Bae J.-W."/>
        </authorList>
    </citation>
    <scope>NUCLEOTIDE SEQUENCE [LARGE SCALE GENOMIC DNA]</scope>
    <source>
        <strain evidence="2 3">K13M18</strain>
    </source>
</reference>
<accession>A0A3S8U1K3</accession>
<dbReference type="Proteomes" id="UP000282002">
    <property type="component" value="Chromosome"/>
</dbReference>
<feature type="transmembrane region" description="Helical" evidence="1">
    <location>
        <begin position="57"/>
        <end position="81"/>
    </location>
</feature>
<evidence type="ECO:0000256" key="1">
    <source>
        <dbReference type="SAM" id="Phobius"/>
    </source>
</evidence>
<dbReference type="AlphaFoldDB" id="A0A3S8U1K3"/>
<dbReference type="InterPro" id="IPR037185">
    <property type="entry name" value="EmrE-like"/>
</dbReference>
<gene>
    <name evidence="2" type="ORF">EI545_00630</name>
</gene>
<protein>
    <recommendedName>
        <fullName evidence="4">EamA domain-containing protein</fullName>
    </recommendedName>
</protein>
<keyword evidence="1" id="KW-1133">Transmembrane helix</keyword>
<evidence type="ECO:0000313" key="2">
    <source>
        <dbReference type="EMBL" id="AZL57476.1"/>
    </source>
</evidence>
<dbReference type="KEGG" id="taw:EI545_00630"/>
<keyword evidence="1" id="KW-0472">Membrane</keyword>
<dbReference type="OrthoDB" id="8115659at2"/>
<name>A0A3S8U1K3_9RHOB</name>
<proteinExistence type="predicted"/>
<dbReference type="SUPFAM" id="SSF103481">
    <property type="entry name" value="Multidrug resistance efflux transporter EmrE"/>
    <property type="match status" value="1"/>
</dbReference>
<dbReference type="Gene3D" id="1.10.3730.20">
    <property type="match status" value="1"/>
</dbReference>
<keyword evidence="1" id="KW-0812">Transmembrane</keyword>
<evidence type="ECO:0000313" key="3">
    <source>
        <dbReference type="Proteomes" id="UP000282002"/>
    </source>
</evidence>
<feature type="transmembrane region" description="Helical" evidence="1">
    <location>
        <begin position="87"/>
        <end position="107"/>
    </location>
</feature>